<dbReference type="STRING" id="768710.DesyoDRAFT_0974"/>
<dbReference type="HOGENOM" id="CLU_2315714_0_0_9"/>
<reference evidence="3 4" key="1">
    <citation type="submission" date="2011-11" db="EMBL/GenBank/DDBJ databases">
        <title>The Noncontiguous Finished genome of Desulfosporosinus youngiae DSM 17734.</title>
        <authorList>
            <consortium name="US DOE Joint Genome Institute (JGI-PGF)"/>
            <person name="Lucas S."/>
            <person name="Han J."/>
            <person name="Lapidus A."/>
            <person name="Cheng J.-F."/>
            <person name="Goodwin L."/>
            <person name="Pitluck S."/>
            <person name="Peters L."/>
            <person name="Ovchinnikova G."/>
            <person name="Lu M."/>
            <person name="Land M.L."/>
            <person name="Hauser L."/>
            <person name="Pester M."/>
            <person name="Spring S."/>
            <person name="Ollivier B."/>
            <person name="Rattei T."/>
            <person name="Klenk H.-P."/>
            <person name="Wagner M."/>
            <person name="Loy A."/>
            <person name="Woyke T.J."/>
        </authorList>
    </citation>
    <scope>NUCLEOTIDE SEQUENCE [LARGE SCALE GENOMIC DNA]</scope>
    <source>
        <strain evidence="3 4">DSM 17734</strain>
    </source>
</reference>
<evidence type="ECO:0000256" key="1">
    <source>
        <dbReference type="SAM" id="Phobius"/>
    </source>
</evidence>
<dbReference type="EMBL" id="CM001441">
    <property type="protein sequence ID" value="EHQ88146.1"/>
    <property type="molecule type" value="Genomic_DNA"/>
</dbReference>
<keyword evidence="4" id="KW-1185">Reference proteome</keyword>
<feature type="transmembrane region" description="Helical" evidence="1">
    <location>
        <begin position="12"/>
        <end position="34"/>
    </location>
</feature>
<evidence type="ECO:0000313" key="4">
    <source>
        <dbReference type="Proteomes" id="UP000005104"/>
    </source>
</evidence>
<keyword evidence="1" id="KW-1133">Transmembrane helix</keyword>
<evidence type="ECO:0000259" key="2">
    <source>
        <dbReference type="Pfam" id="PF18917"/>
    </source>
</evidence>
<dbReference type="AlphaFoldDB" id="H5XT39"/>
<dbReference type="Pfam" id="PF18917">
    <property type="entry name" value="LiaI-LiaF-like_TM1"/>
    <property type="match status" value="1"/>
</dbReference>
<feature type="transmembrane region" description="Helical" evidence="1">
    <location>
        <begin position="62"/>
        <end position="79"/>
    </location>
</feature>
<protein>
    <recommendedName>
        <fullName evidence="2">LiaI-LiaF-like transmembrane region domain-containing protein</fullName>
    </recommendedName>
</protein>
<accession>H5XT39</accession>
<feature type="domain" description="LiaI-LiaF-like transmembrane region" evidence="2">
    <location>
        <begin position="11"/>
        <end position="53"/>
    </location>
</feature>
<organism evidence="3 4">
    <name type="scientific">Desulfosporosinus youngiae DSM 17734</name>
    <dbReference type="NCBI Taxonomy" id="768710"/>
    <lineage>
        <taxon>Bacteria</taxon>
        <taxon>Bacillati</taxon>
        <taxon>Bacillota</taxon>
        <taxon>Clostridia</taxon>
        <taxon>Eubacteriales</taxon>
        <taxon>Desulfitobacteriaceae</taxon>
        <taxon>Desulfosporosinus</taxon>
    </lineage>
</organism>
<keyword evidence="1" id="KW-0472">Membrane</keyword>
<sequence length="105" mass="11972">MKKIYDSLSRGLLLIGIGIVFFLLNYGFLSWGLWRHVIDLWPLILILAGISLLFNRRISFSVILLIFLLCIVGYSIAIGDKPAPGHINNSFPNEWHNRNGIHIEL</sequence>
<name>H5XT39_9FIRM</name>
<dbReference type="InterPro" id="IPR043726">
    <property type="entry name" value="LiaI-LiaF-like_TM1"/>
</dbReference>
<dbReference type="Proteomes" id="UP000005104">
    <property type="component" value="Chromosome"/>
</dbReference>
<keyword evidence="1" id="KW-0812">Transmembrane</keyword>
<dbReference type="OrthoDB" id="1950287at2"/>
<dbReference type="RefSeq" id="WP_007780130.1">
    <property type="nucleotide sequence ID" value="NZ_CM001441.1"/>
</dbReference>
<evidence type="ECO:0000313" key="3">
    <source>
        <dbReference type="EMBL" id="EHQ88146.1"/>
    </source>
</evidence>
<proteinExistence type="predicted"/>
<feature type="transmembrane region" description="Helical" evidence="1">
    <location>
        <begin position="40"/>
        <end position="55"/>
    </location>
</feature>
<gene>
    <name evidence="3" type="ORF">DesyoDRAFT_0974</name>
</gene>